<evidence type="ECO:0000313" key="8">
    <source>
        <dbReference type="EMBL" id="RDL34572.1"/>
    </source>
</evidence>
<dbReference type="Gene3D" id="1.50.10.160">
    <property type="match status" value="1"/>
</dbReference>
<evidence type="ECO:0008006" key="10">
    <source>
        <dbReference type="Google" id="ProtNLM"/>
    </source>
</evidence>
<dbReference type="STRING" id="2656787.A0A370TH97"/>
<evidence type="ECO:0000256" key="5">
    <source>
        <dbReference type="ARBA" id="ARBA00023235"/>
    </source>
</evidence>
<dbReference type="PANTHER" id="PTHR31739:SF25">
    <property type="entry name" value="(E,E)-GERANYLLINALOOL SYNTHASE"/>
    <property type="match status" value="1"/>
</dbReference>
<dbReference type="InterPro" id="IPR008930">
    <property type="entry name" value="Terpenoid_cyclase/PrenylTrfase"/>
</dbReference>
<evidence type="ECO:0000256" key="4">
    <source>
        <dbReference type="ARBA" id="ARBA00022842"/>
    </source>
</evidence>
<evidence type="ECO:0000256" key="1">
    <source>
        <dbReference type="ARBA" id="ARBA00001946"/>
    </source>
</evidence>
<evidence type="ECO:0000256" key="6">
    <source>
        <dbReference type="ARBA" id="ARBA00023239"/>
    </source>
</evidence>
<organism evidence="8 9">
    <name type="scientific">Venustampulla echinocandica</name>
    <dbReference type="NCBI Taxonomy" id="2656787"/>
    <lineage>
        <taxon>Eukaryota</taxon>
        <taxon>Fungi</taxon>
        <taxon>Dikarya</taxon>
        <taxon>Ascomycota</taxon>
        <taxon>Pezizomycotina</taxon>
        <taxon>Leotiomycetes</taxon>
        <taxon>Helotiales</taxon>
        <taxon>Pleuroascaceae</taxon>
        <taxon>Venustampulla</taxon>
    </lineage>
</organism>
<keyword evidence="4" id="KW-0460">Magnesium</keyword>
<keyword evidence="6" id="KW-0456">Lyase</keyword>
<feature type="compositionally biased region" description="Polar residues" evidence="7">
    <location>
        <begin position="716"/>
        <end position="730"/>
    </location>
</feature>
<dbReference type="GO" id="GO:0000287">
    <property type="term" value="F:magnesium ion binding"/>
    <property type="evidence" value="ECO:0007669"/>
    <property type="project" value="TreeGrafter"/>
</dbReference>
<dbReference type="SUPFAM" id="SSF48239">
    <property type="entry name" value="Terpenoid cyclases/Protein prenyltransferases"/>
    <property type="match status" value="2"/>
</dbReference>
<keyword evidence="9" id="KW-1185">Reference proteome</keyword>
<keyword evidence="3" id="KW-0479">Metal-binding</keyword>
<evidence type="ECO:0000256" key="2">
    <source>
        <dbReference type="ARBA" id="ARBA00006333"/>
    </source>
</evidence>
<dbReference type="PANTHER" id="PTHR31739">
    <property type="entry name" value="ENT-COPALYL DIPHOSPHATE SYNTHASE, CHLOROPLASTIC"/>
    <property type="match status" value="1"/>
</dbReference>
<dbReference type="OrthoDB" id="2343925at2759"/>
<comment type="caution">
    <text evidence="8">The sequence shown here is derived from an EMBL/GenBank/DDBJ whole genome shotgun (WGS) entry which is preliminary data.</text>
</comment>
<evidence type="ECO:0000256" key="7">
    <source>
        <dbReference type="SAM" id="MobiDB-lite"/>
    </source>
</evidence>
<evidence type="ECO:0000313" key="9">
    <source>
        <dbReference type="Proteomes" id="UP000254866"/>
    </source>
</evidence>
<dbReference type="PIRSF" id="PIRSF036498">
    <property type="entry name" value="Ent-kaurene_synthase_fungi"/>
    <property type="match status" value="1"/>
</dbReference>
<dbReference type="GO" id="GO:0016102">
    <property type="term" value="P:diterpenoid biosynthetic process"/>
    <property type="evidence" value="ECO:0007669"/>
    <property type="project" value="TreeGrafter"/>
</dbReference>
<accession>A0A370TH97</accession>
<reference evidence="8 9" key="1">
    <citation type="journal article" date="2018" name="IMA Fungus">
        <title>IMA Genome-F 9: Draft genome sequence of Annulohypoxylon stygium, Aspergillus mulundensis, Berkeleyomyces basicola (syn. Thielaviopsis basicola), Ceratocystis smalleyi, two Cercospora beticola strains, Coleophoma cylindrospora, Fusarium fracticaudum, Phialophora cf. hyalina, and Morchella septimelata.</title>
        <authorList>
            <person name="Wingfield B.D."/>
            <person name="Bills G.F."/>
            <person name="Dong Y."/>
            <person name="Huang W."/>
            <person name="Nel W.J."/>
            <person name="Swalarsk-Parry B.S."/>
            <person name="Vaghefi N."/>
            <person name="Wilken P.M."/>
            <person name="An Z."/>
            <person name="de Beer Z.W."/>
            <person name="De Vos L."/>
            <person name="Chen L."/>
            <person name="Duong T.A."/>
            <person name="Gao Y."/>
            <person name="Hammerbacher A."/>
            <person name="Kikkert J.R."/>
            <person name="Li Y."/>
            <person name="Li H."/>
            <person name="Li K."/>
            <person name="Li Q."/>
            <person name="Liu X."/>
            <person name="Ma X."/>
            <person name="Naidoo K."/>
            <person name="Pethybridge S.J."/>
            <person name="Sun J."/>
            <person name="Steenkamp E.T."/>
            <person name="van der Nest M.A."/>
            <person name="van Wyk S."/>
            <person name="Wingfield M.J."/>
            <person name="Xiong C."/>
            <person name="Yue Q."/>
            <person name="Zhang X."/>
        </authorList>
    </citation>
    <scope>NUCLEOTIDE SEQUENCE [LARGE SCALE GENOMIC DNA]</scope>
    <source>
        <strain evidence="8 9">BP 5553</strain>
    </source>
</reference>
<dbReference type="InterPro" id="IPR050148">
    <property type="entry name" value="Terpene_synthase-like"/>
</dbReference>
<dbReference type="Proteomes" id="UP000254866">
    <property type="component" value="Unassembled WGS sequence"/>
</dbReference>
<dbReference type="Gene3D" id="1.50.10.20">
    <property type="match status" value="1"/>
</dbReference>
<evidence type="ECO:0000256" key="3">
    <source>
        <dbReference type="ARBA" id="ARBA00022723"/>
    </source>
</evidence>
<feature type="region of interest" description="Disordered" evidence="7">
    <location>
        <begin position="694"/>
        <end position="743"/>
    </location>
</feature>
<dbReference type="InterPro" id="IPR017057">
    <property type="entry name" value="Ent-kaurene_synthase_fun"/>
</dbReference>
<dbReference type="RefSeq" id="XP_031867554.1">
    <property type="nucleotide sequence ID" value="XM_032016323.1"/>
</dbReference>
<dbReference type="GO" id="GO:0010333">
    <property type="term" value="F:terpene synthase activity"/>
    <property type="evidence" value="ECO:0007669"/>
    <property type="project" value="InterPro"/>
</dbReference>
<proteinExistence type="inferred from homology"/>
<dbReference type="AlphaFoldDB" id="A0A370TH97"/>
<dbReference type="EMBL" id="NPIC01000007">
    <property type="protein sequence ID" value="RDL34572.1"/>
    <property type="molecule type" value="Genomic_DNA"/>
</dbReference>
<dbReference type="GO" id="GO:0016853">
    <property type="term" value="F:isomerase activity"/>
    <property type="evidence" value="ECO:0007669"/>
    <property type="project" value="UniProtKB-KW"/>
</dbReference>
<comment type="cofactor">
    <cofactor evidence="1">
        <name>Mg(2+)</name>
        <dbReference type="ChEBI" id="CHEBI:18420"/>
    </cofactor>
</comment>
<keyword evidence="5" id="KW-0413">Isomerase</keyword>
<protein>
    <recommendedName>
        <fullName evidence="10">Ent-kaurene synthase</fullName>
    </recommendedName>
</protein>
<dbReference type="GeneID" id="43600549"/>
<comment type="similarity">
    <text evidence="2">Belongs to the terpene synthase family.</text>
</comment>
<name>A0A370TH97_9HELO</name>
<gene>
    <name evidence="8" type="ORF">BP5553_07700</name>
</gene>
<sequence>MSSSNYSILGSQYNDAQDALLTISALANESNRPCGSGSMSPSIYDTAWLAMISQDIDGETCWTFPECFQYLLETQLESGGWVSYASQVDGILNTMGALLALLKHSTTLSPSPRSPAPWNSELRISNAKQNLQSQLQQWDVDVCDHVGFEYLVPALMTMLECYDISFSFPGKELLLELNQMKMAKFRPELFYGSLQTTALHSLEAFIGKIDFDRIGHQKCLGSIMASPASTAAYLMGCSTWDQEAESYLRSVITGGTGRGNGGVACAFPTTIFEVTWVLSALLSAGFTVDELGVYNVKRLSGIIEKEFQDRNGIVGFAPQLIPDADDTAKTILTLNLLGRPTSPDGMIANFEATSHFRTYPGERNASFSANCNVLNALLHVENPGQYTKQISKTTIFLCKSWMAGNITDKWNLCHQYPMMLLAQTFRKLIILWDQGTLPELPEQLITDQVLLVLFQILYKTLARQNPDGSWGKNVSCEETAYALLTLVDSSLFQWTACLDEHVGNAIKLGRDFLVKSRHEWENASYTWIEKVSYSSSVLSKTYSIAACKAANDYSTISYQCTSKVQSLVQSSKAKVTKFASFFSRIPLLESEPKWKLQSSIIEGSLFLPRLRRIRLEVFPRKDMEEDKYLEYIPFTWTACNNKDGGPLEADLLWDMMVISMLNYQADEFMETIEDIQSPDTQAIIKDLIHNLDVLPREESPSGSTTSGDETSESSDVEQTSISSKATSCESYSPCPEKDVYQRPPVMASTEATLRKFSNHVMQHPRIITASPASLAHLSNQLRRFLLAHLDHCADNAILAQQPPNLSIPVFPAKVTFYDWMQNTSAVDTSCPYSFAWLVCRTGHKNGPPPTAVASYLQQDLANHLAAMCRMYNDYGSLARDIAESNVNSLNFPEFQVSESRNPDKHETVNRIKGRSKTEDAEAMRRKKELMELAEYERSCVVAAKERLIPLVSKRVGEALGVLINVTDLYGQIYVARDIASRMRRDALGS</sequence>